<dbReference type="Pfam" id="PF08596">
    <property type="entry name" value="Lgl_C"/>
    <property type="match status" value="1"/>
</dbReference>
<dbReference type="GO" id="GO:0006887">
    <property type="term" value="P:exocytosis"/>
    <property type="evidence" value="ECO:0007669"/>
    <property type="project" value="TreeGrafter"/>
</dbReference>
<dbReference type="Gene3D" id="2.130.10.10">
    <property type="entry name" value="YVTN repeat-like/Quinoprotein amine dehydrogenase"/>
    <property type="match status" value="1"/>
</dbReference>
<reference evidence="3 4" key="1">
    <citation type="submission" date="2016-08" db="EMBL/GenBank/DDBJ databases">
        <title>Whole genome shotgun sequence of Pichia membranifaciens KS47-1.</title>
        <authorList>
            <person name="Konishi M."/>
            <person name="Ishida M."/>
            <person name="Arakawa T."/>
            <person name="Kato Y."/>
            <person name="Horiuchi J."/>
        </authorList>
    </citation>
    <scope>NUCLEOTIDE SEQUENCE [LARGE SCALE GENOMIC DNA]</scope>
    <source>
        <strain evidence="3 4">KS47-1</strain>
    </source>
</reference>
<dbReference type="InterPro" id="IPR015943">
    <property type="entry name" value="WD40/YVTN_repeat-like_dom_sf"/>
</dbReference>
<feature type="compositionally biased region" description="Low complexity" evidence="1">
    <location>
        <begin position="27"/>
        <end position="38"/>
    </location>
</feature>
<evidence type="ECO:0000256" key="1">
    <source>
        <dbReference type="SAM" id="MobiDB-lite"/>
    </source>
</evidence>
<accession>A0A1Q2YDX5</accession>
<evidence type="ECO:0000259" key="2">
    <source>
        <dbReference type="Pfam" id="PF08596"/>
    </source>
</evidence>
<evidence type="ECO:0000313" key="4">
    <source>
        <dbReference type="Proteomes" id="UP000186136"/>
    </source>
</evidence>
<comment type="caution">
    <text evidence="3">The sequence shown here is derived from an EMBL/GenBank/DDBJ whole genome shotgun (WGS) entry which is preliminary data.</text>
</comment>
<dbReference type="Proteomes" id="UP000186136">
    <property type="component" value="Unassembled WGS sequence"/>
</dbReference>
<dbReference type="PANTHER" id="PTHR10241">
    <property type="entry name" value="LETHAL 2 GIANT LARVAE PROTEIN"/>
    <property type="match status" value="1"/>
</dbReference>
<dbReference type="GO" id="GO:0019905">
    <property type="term" value="F:syntaxin binding"/>
    <property type="evidence" value="ECO:0007669"/>
    <property type="project" value="TreeGrafter"/>
</dbReference>
<proteinExistence type="predicted"/>
<dbReference type="SUPFAM" id="SSF50978">
    <property type="entry name" value="WD40 repeat-like"/>
    <property type="match status" value="2"/>
</dbReference>
<dbReference type="AlphaFoldDB" id="A0A1Q2YDX5"/>
<dbReference type="EMBL" id="BDGI01000044">
    <property type="protein sequence ID" value="GAV27724.1"/>
    <property type="molecule type" value="Genomic_DNA"/>
</dbReference>
<name>A0A1Q2YDX5_9ASCO</name>
<sequence>MFKKPSTPDLNLNISPPWRKRAESRASSNTNTTTNNISNVMYSDDVSASLDSPTDSSIAGSRLSMKNPLKSIKKLAKKSDEIDTRDYYPASPNLNFGNSPDSQAFNSPKGALGSLKSPNLSFPKFRSGENLSAGLEDMPYGIYELQKYGIIGNVQTMAFDPIQSLMAVITHFNHVYIFGQARVNVSFTLSSVSPIRALRFIKGIYLIAIDSANSIFVISLLQKKVIHTCIAKIPITAFACDYSLEFVFVGLKNGSVRAFNIETGLDTVLNLREQQTPVFRLEGAYEVSALAIHPRDIGTLLISYPKVTVIYNLVDNSIMHNLVYKLPRTAPGGENSLYEYGADGFYYPKVVHNLWHPNGLHCVTVHTDNSIVFWDAKTGEKILARTLFDVDVDEPTGKAQKISKHRMTKIKNIKWLCEENPEKTSLLILGGDGYSSDGYHQLVRMDFGKMISYSLTSYAQMAKYYAQPREQRIFAIHSKASIVDFVPLGEASPYFDGCHDVKLISVIMSDGAIKFLHYPEGKMTMNAKYFPSTVSWLNPKITCSSSSYLDRRIINSLVTIRRIDQLPDSILKGGIPCHPKYKADAGSLIITGHENGFVRLWDSSEGELDSTRIFEIDISAVIQKDDESVSVVHVSFAPETLEVACSLATGDVLLFAYQANKNYQDKKNNPNLVAGMANLSLEKTGRALINIQDRAPTHIKKGFMPKLMIRPLDNGLVTAVTTSNLGFVAIGYESGRLLLIDRRSGVVIHNELLKDKGLSIPSEATAIEFGYGLHSLSKDRGTILMYVGTKIGRLLTFEITGLPGSFRVNFVEQIDCNDEAIVSIIAVNSESGRPATPTLEHLKRDLTADRFFPYVVTTSRSDIRVIKNNSKIAHKTYSKGDVSRVGITGAKTTYTKKVAFGLVVVLGGSKQILTLTIPSLIEMSSLRIPYRMEPRFATESSILPLGDVFLRITETEAALINIMKIRTPIMSLETSRSTDTLFLKNIVVPWRPGSNPMLKNTPSVSYDQLYVLLTGRERRPDSKSEEANLAWEVSCYNPANYTYISSNSPIYFNPNAIHQNTQLMETPKREVAKKRVSKGSGWLGGVSQYAQSTLESAQNNVDTYLGDLNDDFDKMISDAKSDAIKGVFNGNFS</sequence>
<dbReference type="OrthoDB" id="19944at2759"/>
<dbReference type="GO" id="GO:0045159">
    <property type="term" value="F:myosin II binding"/>
    <property type="evidence" value="ECO:0007669"/>
    <property type="project" value="TreeGrafter"/>
</dbReference>
<feature type="region of interest" description="Disordered" evidence="1">
    <location>
        <begin position="1"/>
        <end position="38"/>
    </location>
</feature>
<dbReference type="PANTHER" id="PTHR10241:SF25">
    <property type="entry name" value="TOMOSYN, ISOFORM C"/>
    <property type="match status" value="1"/>
</dbReference>
<evidence type="ECO:0000313" key="3">
    <source>
        <dbReference type="EMBL" id="GAV27724.1"/>
    </source>
</evidence>
<dbReference type="InterPro" id="IPR013905">
    <property type="entry name" value="Lgl_C_dom"/>
</dbReference>
<dbReference type="InterPro" id="IPR036322">
    <property type="entry name" value="WD40_repeat_dom_sf"/>
</dbReference>
<organism evidence="3 4">
    <name type="scientific">Pichia membranifaciens</name>
    <dbReference type="NCBI Taxonomy" id="4926"/>
    <lineage>
        <taxon>Eukaryota</taxon>
        <taxon>Fungi</taxon>
        <taxon>Dikarya</taxon>
        <taxon>Ascomycota</taxon>
        <taxon>Saccharomycotina</taxon>
        <taxon>Pichiomycetes</taxon>
        <taxon>Pichiales</taxon>
        <taxon>Pichiaceae</taxon>
        <taxon>Pichia</taxon>
    </lineage>
</organism>
<dbReference type="GO" id="GO:0005886">
    <property type="term" value="C:plasma membrane"/>
    <property type="evidence" value="ECO:0007669"/>
    <property type="project" value="TreeGrafter"/>
</dbReference>
<dbReference type="GO" id="GO:0005096">
    <property type="term" value="F:GTPase activator activity"/>
    <property type="evidence" value="ECO:0007669"/>
    <property type="project" value="TreeGrafter"/>
</dbReference>
<protein>
    <recommendedName>
        <fullName evidence="2">Lethal giant larvae (Lgl)-like C-terminal domain-containing protein</fullName>
    </recommendedName>
</protein>
<gene>
    <name evidence="3" type="ORF">PMKS-001192</name>
</gene>
<keyword evidence="4" id="KW-1185">Reference proteome</keyword>
<feature type="domain" description="Lethal giant larvae (Lgl)-like C-terminal" evidence="2">
    <location>
        <begin position="628"/>
        <end position="1023"/>
    </location>
</feature>
<dbReference type="GO" id="GO:0006893">
    <property type="term" value="P:Golgi to plasma membrane transport"/>
    <property type="evidence" value="ECO:0007669"/>
    <property type="project" value="TreeGrafter"/>
</dbReference>
<dbReference type="GO" id="GO:0005737">
    <property type="term" value="C:cytoplasm"/>
    <property type="evidence" value="ECO:0007669"/>
    <property type="project" value="TreeGrafter"/>
</dbReference>